<sequence length="641" mass="71186">MNWFSRLLSLLAVSLGFGCDSGDTDKPKMLVGSYSGEGELPDGVMLHEGRSPDAPARVDRNPVLLQDAEEIRKTRETYQRELDQRYATAISQVKKGDWVFLEYIRALEAQSQKATADLQQIMNSSSLPAKSRTKAAEMFARLKDPCGEAFLLDSLNSSDAELRLAALNSLGQYELRTDFNSEGMSELVIGLLDDPDSRVVEVASRLCWTRKIPGAEGAMLAALESGKAESPAKLAENLAELATNRETVEAILPHVLQDSPEKYNWNAGYPFRNLLKNPEAAISGPIRKALYAYTLKFPQQRYDQSLVRDLAAAAGPDATDVLSDIQKNAKDPVSRMYATEALARLQPEQGVNLYLAFVDDNKWYGNISDDIAKYAKPGDFERISQRLLAMDKPWDGSVVLLCYDTFDEAGKKFIEQNQDRLDPVAQSVAYWKSQGIDLKVALADFHAAGIVSQMPDELLAEMAKPGPSGDGPKEIDFNNPYELIGALAFAEIVVMFDAESGQIPCDHAQLLFDFARASRGKFAPEAPVQFWLRKAEDDYDGPYIVQFISDGRLFRCGAENYGDWYDVQAVMNLANFTLTETGHAERFISLESSGQFVSLVFADPAKFFPLAEKYRIPLAEDASQAMQKGIEFEQRVRESSQ</sequence>
<evidence type="ECO:0000313" key="1">
    <source>
        <dbReference type="EMBL" id="PQO39019.1"/>
    </source>
</evidence>
<name>A0A2S8G3I6_9BACT</name>
<evidence type="ECO:0000313" key="2">
    <source>
        <dbReference type="Proteomes" id="UP000240009"/>
    </source>
</evidence>
<organism evidence="1 2">
    <name type="scientific">Blastopirellula marina</name>
    <dbReference type="NCBI Taxonomy" id="124"/>
    <lineage>
        <taxon>Bacteria</taxon>
        <taxon>Pseudomonadati</taxon>
        <taxon>Planctomycetota</taxon>
        <taxon>Planctomycetia</taxon>
        <taxon>Pirellulales</taxon>
        <taxon>Pirellulaceae</taxon>
        <taxon>Blastopirellula</taxon>
    </lineage>
</organism>
<dbReference type="AlphaFoldDB" id="A0A2S8G3I6"/>
<dbReference type="RefSeq" id="WP_105350219.1">
    <property type="nucleotide sequence ID" value="NZ_PUIA01000016.1"/>
</dbReference>
<protein>
    <recommendedName>
        <fullName evidence="3">HEAT repeat domain-containing protein</fullName>
    </recommendedName>
</protein>
<evidence type="ECO:0008006" key="3">
    <source>
        <dbReference type="Google" id="ProtNLM"/>
    </source>
</evidence>
<dbReference type="InterPro" id="IPR011989">
    <property type="entry name" value="ARM-like"/>
</dbReference>
<dbReference type="EMBL" id="PUIA01000016">
    <property type="protein sequence ID" value="PQO39019.1"/>
    <property type="molecule type" value="Genomic_DNA"/>
</dbReference>
<dbReference type="InterPro" id="IPR016024">
    <property type="entry name" value="ARM-type_fold"/>
</dbReference>
<gene>
    <name evidence="1" type="ORF">C5Y96_03900</name>
</gene>
<dbReference type="OrthoDB" id="291531at2"/>
<accession>A0A2S8G3I6</accession>
<dbReference type="PROSITE" id="PS51257">
    <property type="entry name" value="PROKAR_LIPOPROTEIN"/>
    <property type="match status" value="1"/>
</dbReference>
<dbReference type="Gene3D" id="1.25.10.10">
    <property type="entry name" value="Leucine-rich Repeat Variant"/>
    <property type="match status" value="1"/>
</dbReference>
<dbReference type="SUPFAM" id="SSF48371">
    <property type="entry name" value="ARM repeat"/>
    <property type="match status" value="1"/>
</dbReference>
<proteinExistence type="predicted"/>
<reference evidence="1 2" key="1">
    <citation type="submission" date="2018-02" db="EMBL/GenBank/DDBJ databases">
        <title>Comparative genomes isolates from brazilian mangrove.</title>
        <authorList>
            <person name="Araujo J.E."/>
            <person name="Taketani R.G."/>
            <person name="Silva M.C.P."/>
            <person name="Loureco M.V."/>
            <person name="Andreote F.D."/>
        </authorList>
    </citation>
    <scope>NUCLEOTIDE SEQUENCE [LARGE SCALE GENOMIC DNA]</scope>
    <source>
        <strain evidence="1 2">HEX-2 MGV</strain>
    </source>
</reference>
<dbReference type="Proteomes" id="UP000240009">
    <property type="component" value="Unassembled WGS sequence"/>
</dbReference>
<comment type="caution">
    <text evidence="1">The sequence shown here is derived from an EMBL/GenBank/DDBJ whole genome shotgun (WGS) entry which is preliminary data.</text>
</comment>